<dbReference type="Gene3D" id="1.10.357.10">
    <property type="entry name" value="Tetracycline Repressor, domain 2"/>
    <property type="match status" value="1"/>
</dbReference>
<comment type="caution">
    <text evidence="6">The sequence shown here is derived from an EMBL/GenBank/DDBJ whole genome shotgun (WGS) entry which is preliminary data.</text>
</comment>
<protein>
    <submittedName>
        <fullName evidence="6">Bacterial regulatory proteins, tetR family</fullName>
    </submittedName>
</protein>
<dbReference type="GO" id="GO:0003700">
    <property type="term" value="F:DNA-binding transcription factor activity"/>
    <property type="evidence" value="ECO:0007669"/>
    <property type="project" value="TreeGrafter"/>
</dbReference>
<evidence type="ECO:0000313" key="7">
    <source>
        <dbReference type="Proteomes" id="UP000469440"/>
    </source>
</evidence>
<evidence type="ECO:0000256" key="3">
    <source>
        <dbReference type="ARBA" id="ARBA00023163"/>
    </source>
</evidence>
<name>A0A6N8I446_9FIRM</name>
<keyword evidence="1" id="KW-0805">Transcription regulation</keyword>
<dbReference type="AlphaFoldDB" id="A0A6N8I446"/>
<dbReference type="InterPro" id="IPR050109">
    <property type="entry name" value="HTH-type_TetR-like_transc_reg"/>
</dbReference>
<evidence type="ECO:0000256" key="1">
    <source>
        <dbReference type="ARBA" id="ARBA00023015"/>
    </source>
</evidence>
<dbReference type="Pfam" id="PF00440">
    <property type="entry name" value="TetR_N"/>
    <property type="match status" value="1"/>
</dbReference>
<evidence type="ECO:0000259" key="5">
    <source>
        <dbReference type="PROSITE" id="PS50977"/>
    </source>
</evidence>
<sequence length="208" mass="23581">MKLVNEKLAANLLKAGSKEFLSMGFQGASLRSIAASLGVTTGAIYRYYSDKEALFDALVEEPAKTLVEQYRKLQKSFAAMPLERQLCELPEVPDEKQLWMLRHIYDHFDAFKLIICCSAGTKYEHYIDTLIEIEANSSRALIDRMTAEGLKIRCIDDALIHIVSSALFFGMFETVKHDMPFEKAVIYTNSLREFYSAGWFKILGLSNA</sequence>
<dbReference type="Proteomes" id="UP000469440">
    <property type="component" value="Unassembled WGS sequence"/>
</dbReference>
<keyword evidence="3" id="KW-0804">Transcription</keyword>
<feature type="DNA-binding region" description="H-T-H motif" evidence="4">
    <location>
        <begin position="29"/>
        <end position="48"/>
    </location>
</feature>
<organism evidence="6 7">
    <name type="scientific">Caproicibacter fermentans</name>
    <dbReference type="NCBI Taxonomy" id="2576756"/>
    <lineage>
        <taxon>Bacteria</taxon>
        <taxon>Bacillati</taxon>
        <taxon>Bacillota</taxon>
        <taxon>Clostridia</taxon>
        <taxon>Eubacteriales</taxon>
        <taxon>Acutalibacteraceae</taxon>
        <taxon>Caproicibacter</taxon>
    </lineage>
</organism>
<evidence type="ECO:0000313" key="6">
    <source>
        <dbReference type="EMBL" id="MVB12273.1"/>
    </source>
</evidence>
<dbReference type="PRINTS" id="PR00455">
    <property type="entry name" value="HTHTETR"/>
</dbReference>
<proteinExistence type="predicted"/>
<keyword evidence="7" id="KW-1185">Reference proteome</keyword>
<gene>
    <name evidence="6" type="ORF">CAFE_30050</name>
</gene>
<dbReference type="EMBL" id="VWXL01000085">
    <property type="protein sequence ID" value="MVB12273.1"/>
    <property type="molecule type" value="Genomic_DNA"/>
</dbReference>
<dbReference type="PANTHER" id="PTHR30055">
    <property type="entry name" value="HTH-TYPE TRANSCRIPTIONAL REGULATOR RUTR"/>
    <property type="match status" value="1"/>
</dbReference>
<reference evidence="6 7" key="1">
    <citation type="submission" date="2019-09" db="EMBL/GenBank/DDBJ databases">
        <title>Genome sequence of Clostridium sp. EA1.</title>
        <authorList>
            <person name="Poehlein A."/>
            <person name="Bengelsdorf F.R."/>
            <person name="Daniel R."/>
        </authorList>
    </citation>
    <scope>NUCLEOTIDE SEQUENCE [LARGE SCALE GENOMIC DNA]</scope>
    <source>
        <strain evidence="6 7">EA1</strain>
    </source>
</reference>
<accession>A0A6N8I446</accession>
<dbReference type="InterPro" id="IPR009057">
    <property type="entry name" value="Homeodomain-like_sf"/>
</dbReference>
<feature type="domain" description="HTH tetR-type" evidence="5">
    <location>
        <begin position="6"/>
        <end position="66"/>
    </location>
</feature>
<dbReference type="GO" id="GO:0000976">
    <property type="term" value="F:transcription cis-regulatory region binding"/>
    <property type="evidence" value="ECO:0007669"/>
    <property type="project" value="TreeGrafter"/>
</dbReference>
<dbReference type="OrthoDB" id="9814200at2"/>
<dbReference type="PROSITE" id="PS50977">
    <property type="entry name" value="HTH_TETR_2"/>
    <property type="match status" value="1"/>
</dbReference>
<dbReference type="PANTHER" id="PTHR30055:SF234">
    <property type="entry name" value="HTH-TYPE TRANSCRIPTIONAL REGULATOR BETI"/>
    <property type="match status" value="1"/>
</dbReference>
<dbReference type="SUPFAM" id="SSF46689">
    <property type="entry name" value="Homeodomain-like"/>
    <property type="match status" value="1"/>
</dbReference>
<evidence type="ECO:0000256" key="4">
    <source>
        <dbReference type="PROSITE-ProRule" id="PRU00335"/>
    </source>
</evidence>
<evidence type="ECO:0000256" key="2">
    <source>
        <dbReference type="ARBA" id="ARBA00023125"/>
    </source>
</evidence>
<keyword evidence="2 4" id="KW-0238">DNA-binding</keyword>
<dbReference type="InterPro" id="IPR001647">
    <property type="entry name" value="HTH_TetR"/>
</dbReference>